<reference evidence="1" key="1">
    <citation type="journal article" date="2014" name="Int. J. Syst. Evol. Microbiol.">
        <title>Complete genome sequence of Corynebacterium casei LMG S-19264T (=DSM 44701T), isolated from a smear-ripened cheese.</title>
        <authorList>
            <consortium name="US DOE Joint Genome Institute (JGI-PGF)"/>
            <person name="Walter F."/>
            <person name="Albersmeier A."/>
            <person name="Kalinowski J."/>
            <person name="Ruckert C."/>
        </authorList>
    </citation>
    <scope>NUCLEOTIDE SEQUENCE</scope>
    <source>
        <strain evidence="1">CGMCC 1.15478</strain>
    </source>
</reference>
<gene>
    <name evidence="1" type="ORF">GCM10011410_14260</name>
</gene>
<comment type="caution">
    <text evidence="1">The sequence shown here is derived from an EMBL/GenBank/DDBJ whole genome shotgun (WGS) entry which is preliminary data.</text>
</comment>
<evidence type="ECO:0000313" key="1">
    <source>
        <dbReference type="EMBL" id="GGC62976.1"/>
    </source>
</evidence>
<name>A0A916U9H2_9ACTN</name>
<accession>A0A916U9H2</accession>
<sequence length="213" mass="23369">MSEAFDPRREIDRQVDVLRAATGVADLVVPADIAERLLANYSSELVQPTRARVPFVLVPSKSIATPSTLIAHVRLGKNAGFVSPDTADIDEFTPIDDVVVPDGDIYAICDVDRGDDTRNWTPDEAMASFEKDHRSPLTINEGLAFLLQFPASLEKNHCLQTPASRCGDRRVPGLWISKRAPKLGFCWAGNRHTWLGIASCASRLGTENRGTEN</sequence>
<protein>
    <submittedName>
        <fullName evidence="1">Uncharacterized protein</fullName>
    </submittedName>
</protein>
<keyword evidence="2" id="KW-1185">Reference proteome</keyword>
<dbReference type="RefSeq" id="WP_188671961.1">
    <property type="nucleotide sequence ID" value="NZ_BMJH01000001.1"/>
</dbReference>
<dbReference type="EMBL" id="BMJH01000001">
    <property type="protein sequence ID" value="GGC62976.1"/>
    <property type="molecule type" value="Genomic_DNA"/>
</dbReference>
<dbReference type="Proteomes" id="UP000641514">
    <property type="component" value="Unassembled WGS sequence"/>
</dbReference>
<evidence type="ECO:0000313" key="2">
    <source>
        <dbReference type="Proteomes" id="UP000641514"/>
    </source>
</evidence>
<proteinExistence type="predicted"/>
<organism evidence="1 2">
    <name type="scientific">Hoyosella rhizosphaerae</name>
    <dbReference type="NCBI Taxonomy" id="1755582"/>
    <lineage>
        <taxon>Bacteria</taxon>
        <taxon>Bacillati</taxon>
        <taxon>Actinomycetota</taxon>
        <taxon>Actinomycetes</taxon>
        <taxon>Mycobacteriales</taxon>
        <taxon>Hoyosellaceae</taxon>
        <taxon>Hoyosella</taxon>
    </lineage>
</organism>
<reference evidence="1" key="2">
    <citation type="submission" date="2020-09" db="EMBL/GenBank/DDBJ databases">
        <authorList>
            <person name="Sun Q."/>
            <person name="Zhou Y."/>
        </authorList>
    </citation>
    <scope>NUCLEOTIDE SEQUENCE</scope>
    <source>
        <strain evidence="1">CGMCC 1.15478</strain>
    </source>
</reference>
<dbReference type="InterPro" id="IPR043755">
    <property type="entry name" value="DUF5701"/>
</dbReference>
<dbReference type="AlphaFoldDB" id="A0A916U9H2"/>
<dbReference type="Pfam" id="PF18959">
    <property type="entry name" value="DUF5701"/>
    <property type="match status" value="1"/>
</dbReference>